<dbReference type="Gene3D" id="3.90.550.10">
    <property type="entry name" value="Spore Coat Polysaccharide Biosynthesis Protein SpsA, Chain A"/>
    <property type="match status" value="1"/>
</dbReference>
<accession>A0A8J6M420</accession>
<evidence type="ECO:0000256" key="1">
    <source>
        <dbReference type="ARBA" id="ARBA00006739"/>
    </source>
</evidence>
<evidence type="ECO:0000256" key="4">
    <source>
        <dbReference type="SAM" id="Phobius"/>
    </source>
</evidence>
<feature type="transmembrane region" description="Helical" evidence="4">
    <location>
        <begin position="6"/>
        <end position="28"/>
    </location>
</feature>
<reference evidence="5" key="1">
    <citation type="submission" date="2020-08" db="EMBL/GenBank/DDBJ databases">
        <title>Genome public.</title>
        <authorList>
            <person name="Liu C."/>
            <person name="Sun Q."/>
        </authorList>
    </citation>
    <scope>NUCLEOTIDE SEQUENCE</scope>
    <source>
        <strain evidence="5">BX5</strain>
    </source>
</reference>
<dbReference type="RefSeq" id="WP_186878447.1">
    <property type="nucleotide sequence ID" value="NZ_JACOPN010000004.1"/>
</dbReference>
<keyword evidence="6" id="KW-1185">Reference proteome</keyword>
<dbReference type="EMBL" id="JACOPN010000004">
    <property type="protein sequence ID" value="MBC5717153.1"/>
    <property type="molecule type" value="Genomic_DNA"/>
</dbReference>
<gene>
    <name evidence="5" type="ORF">H8S55_07450</name>
</gene>
<dbReference type="Proteomes" id="UP000602260">
    <property type="component" value="Unassembled WGS sequence"/>
</dbReference>
<comment type="similarity">
    <text evidence="1">Belongs to the glycosyltransferase 2 family.</text>
</comment>
<evidence type="ECO:0000313" key="5">
    <source>
        <dbReference type="EMBL" id="MBC5717153.1"/>
    </source>
</evidence>
<dbReference type="GO" id="GO:0016757">
    <property type="term" value="F:glycosyltransferase activity"/>
    <property type="evidence" value="ECO:0007669"/>
    <property type="project" value="UniProtKB-KW"/>
</dbReference>
<evidence type="ECO:0000256" key="3">
    <source>
        <dbReference type="ARBA" id="ARBA00022679"/>
    </source>
</evidence>
<keyword evidence="4" id="KW-1133">Transmembrane helix</keyword>
<evidence type="ECO:0000256" key="2">
    <source>
        <dbReference type="ARBA" id="ARBA00022676"/>
    </source>
</evidence>
<evidence type="ECO:0000313" key="6">
    <source>
        <dbReference type="Proteomes" id="UP000602260"/>
    </source>
</evidence>
<feature type="transmembrane region" description="Helical" evidence="4">
    <location>
        <begin position="299"/>
        <end position="323"/>
    </location>
</feature>
<keyword evidence="2" id="KW-0328">Glycosyltransferase</keyword>
<dbReference type="AlphaFoldDB" id="A0A8J6M420"/>
<organism evidence="5 6">
    <name type="scientific">Flintibacter faecis</name>
    <dbReference type="NCBI Taxonomy" id="2763047"/>
    <lineage>
        <taxon>Bacteria</taxon>
        <taxon>Bacillati</taxon>
        <taxon>Bacillota</taxon>
        <taxon>Clostridia</taxon>
        <taxon>Eubacteriales</taxon>
        <taxon>Flintibacter</taxon>
    </lineage>
</organism>
<feature type="transmembrane region" description="Helical" evidence="4">
    <location>
        <begin position="374"/>
        <end position="393"/>
    </location>
</feature>
<protein>
    <submittedName>
        <fullName evidence="5">Glycosyltransferase family 2 protein</fullName>
    </submittedName>
</protein>
<dbReference type="InterPro" id="IPR029044">
    <property type="entry name" value="Nucleotide-diphossugar_trans"/>
</dbReference>
<dbReference type="PANTHER" id="PTHR43630">
    <property type="entry name" value="POLY-BETA-1,6-N-ACETYL-D-GLUCOSAMINE SYNTHASE"/>
    <property type="match status" value="1"/>
</dbReference>
<dbReference type="SUPFAM" id="SSF53448">
    <property type="entry name" value="Nucleotide-diphospho-sugar transferases"/>
    <property type="match status" value="1"/>
</dbReference>
<keyword evidence="4" id="KW-0812">Transmembrane</keyword>
<dbReference type="PANTHER" id="PTHR43630:SF1">
    <property type="entry name" value="POLY-BETA-1,6-N-ACETYL-D-GLUCOSAMINE SYNTHASE"/>
    <property type="match status" value="1"/>
</dbReference>
<proteinExistence type="inferred from homology"/>
<name>A0A8J6M420_9FIRM</name>
<dbReference type="Pfam" id="PF13641">
    <property type="entry name" value="Glyco_tranf_2_3"/>
    <property type="match status" value="1"/>
</dbReference>
<feature type="transmembrane region" description="Helical" evidence="4">
    <location>
        <begin position="335"/>
        <end position="362"/>
    </location>
</feature>
<keyword evidence="3" id="KW-0808">Transferase</keyword>
<dbReference type="CDD" id="cd06438">
    <property type="entry name" value="EpsO_like"/>
    <property type="match status" value="1"/>
</dbReference>
<keyword evidence="4" id="KW-0472">Membrane</keyword>
<sequence>MEWIVMLIKALAGTAGSLLALWGGYYLVSGLMCWRGQRPFPIRPARTKFAVLIAARNEELVIGPLINSLLMQDYPPELYDIWVIPNNCTDHTARAAAGFGARVLKCDRPVKSKGEVLRFAYARLRGRRYDACCVFDADNVVDSRFLREMDLAYQAGAGAAQGYRDSKNPYDNPLSGCYSIYYWMMDRFYNQSRAAMGLSAMINGTGFMVATRVLEGLGGWNTHTLSEDLEMTVQCALAGEKVAWVPRAVTYDEQPLDYAVSVTQRRRWTSGTIQVAGRYLSRLGQGAEQGSRPLVLADVAALLVVPFYQAAALGGLILSSVSAALTCPRIELAPWVLLTAALTQLAGMILGSAAAAALVLTLEGKWDRRLLPALGLYGFFLLSWLPITLGCLVKQTTQWEEIRHTRNVSPQPAANRDSLAS</sequence>
<comment type="caution">
    <text evidence="5">The sequence shown here is derived from an EMBL/GenBank/DDBJ whole genome shotgun (WGS) entry which is preliminary data.</text>
</comment>